<evidence type="ECO:0000313" key="3">
    <source>
        <dbReference type="EMBL" id="ABS51558.1"/>
    </source>
</evidence>
<dbReference type="Pfam" id="PF26367">
    <property type="entry name" value="DUF8095"/>
    <property type="match status" value="1"/>
</dbReference>
<organism evidence="3 4">
    <name type="scientific">Campylobacter hominis (strain ATCC BAA-381 / DSM 21671 / CCUG 45161 / LMG 19568 / NCTC 13146 / CH001A)</name>
    <dbReference type="NCBI Taxonomy" id="360107"/>
    <lineage>
        <taxon>Bacteria</taxon>
        <taxon>Pseudomonadati</taxon>
        <taxon>Campylobacterota</taxon>
        <taxon>Epsilonproteobacteria</taxon>
        <taxon>Campylobacterales</taxon>
        <taxon>Campylobacteraceae</taxon>
        <taxon>Campylobacter</taxon>
    </lineage>
</organism>
<keyword evidence="4" id="KW-1185">Reference proteome</keyword>
<dbReference type="AlphaFoldDB" id="A7I296"/>
<keyword evidence="1" id="KW-0732">Signal</keyword>
<dbReference type="KEGG" id="cha:CHAB381_1079"/>
<reference evidence="4" key="1">
    <citation type="submission" date="2007-07" db="EMBL/GenBank/DDBJ databases">
        <title>Complete genome sequence of Campylobacter hominis ATCC BAA-381, a commensal isolated from the human gastrointestinal tract.</title>
        <authorList>
            <person name="Fouts D.E."/>
            <person name="Mongodin E.F."/>
            <person name="Puiu D."/>
            <person name="Sebastian Y."/>
            <person name="Miller W.G."/>
            <person name="Mandrell R.E."/>
            <person name="Nelson K.E."/>
        </authorList>
    </citation>
    <scope>NUCLEOTIDE SEQUENCE [LARGE SCALE GENOMIC DNA]</scope>
    <source>
        <strain evidence="4">ATCC BAA-381 / LMG 19568 / NCTC 13146 / CH001A</strain>
    </source>
</reference>
<feature type="signal peptide" evidence="1">
    <location>
        <begin position="1"/>
        <end position="19"/>
    </location>
</feature>
<sequence length="216" mass="24460">MKKFLILFSILIFIGCAISSNKNSRNTQINNLPNLTKIRDINQNLAKFKIDEGSLVFEYLATDKIEILPNLEALGKLEAVKNLDNNQSLSFKNEIENLKDNSKIEFINVDDKSLSVANFISNSGNICKDFKKNEKISSISAINLATDKKGEFYTVYTKSYITKDAGIEIFELNFSYDINNKEKMNEISKCANFEKIGDIINPQISAQNTFISRLCN</sequence>
<dbReference type="HOGENOM" id="CLU_1275747_0_0_7"/>
<accession>A7I296</accession>
<dbReference type="PROSITE" id="PS51257">
    <property type="entry name" value="PROKAR_LIPOPROTEIN"/>
    <property type="match status" value="1"/>
</dbReference>
<gene>
    <name evidence="3" type="ordered locus">CHAB381_1079</name>
</gene>
<dbReference type="InterPro" id="IPR058408">
    <property type="entry name" value="DUF8095"/>
</dbReference>
<feature type="domain" description="DUF8095" evidence="2">
    <location>
        <begin position="78"/>
        <end position="213"/>
    </location>
</feature>
<evidence type="ECO:0000256" key="1">
    <source>
        <dbReference type="SAM" id="SignalP"/>
    </source>
</evidence>
<dbReference type="EMBL" id="CP000776">
    <property type="protein sequence ID" value="ABS51558.1"/>
    <property type="molecule type" value="Genomic_DNA"/>
</dbReference>
<proteinExistence type="predicted"/>
<dbReference type="STRING" id="360107.CHAB381_1079"/>
<feature type="chain" id="PRO_5002710690" description="DUF8095 domain-containing protein" evidence="1">
    <location>
        <begin position="20"/>
        <end position="216"/>
    </location>
</feature>
<name>A7I296_CAMHC</name>
<protein>
    <recommendedName>
        <fullName evidence="2">DUF8095 domain-containing protein</fullName>
    </recommendedName>
</protein>
<evidence type="ECO:0000259" key="2">
    <source>
        <dbReference type="Pfam" id="PF26367"/>
    </source>
</evidence>
<dbReference type="RefSeq" id="WP_012108935.1">
    <property type="nucleotide sequence ID" value="NC_009714.1"/>
</dbReference>
<evidence type="ECO:0000313" key="4">
    <source>
        <dbReference type="Proteomes" id="UP000002407"/>
    </source>
</evidence>
<dbReference type="Proteomes" id="UP000002407">
    <property type="component" value="Chromosome"/>
</dbReference>